<name>A0ABS3WJT3_9BACL</name>
<accession>A0ABS3WJT3</accession>
<protein>
    <submittedName>
        <fullName evidence="2">Sugar ABC transporter substrate-binding protein</fullName>
    </submittedName>
</protein>
<dbReference type="CDD" id="cd13585">
    <property type="entry name" value="PBP2_TMBP_like"/>
    <property type="match status" value="1"/>
</dbReference>
<dbReference type="RefSeq" id="WP_208850918.1">
    <property type="nucleotide sequence ID" value="NZ_JAGGDJ010000054.1"/>
</dbReference>
<evidence type="ECO:0000313" key="2">
    <source>
        <dbReference type="EMBL" id="MBO7748346.1"/>
    </source>
</evidence>
<keyword evidence="1" id="KW-0732">Signal</keyword>
<dbReference type="SUPFAM" id="SSF53850">
    <property type="entry name" value="Periplasmic binding protein-like II"/>
    <property type="match status" value="1"/>
</dbReference>
<sequence>MKKLFSLLMVALMVVLTACSGGSGAEEGNAGGANAGASGAGGAGSGDKVKLRYAIWDKNQEPAMQEIIRKFNEANPNISVTVEVTPFDQYWTKLETAAAGKSLPDLFWMNPANFLKYASNGQLAPISDKIAADQVDMANYPQALIDLYTFDGKVYSFPKDFDTIGLWYNKELFDKAGVPYPDDTWDWNKLVEVSKQLTDPAKGIFGFAAPIDSQQELGYNFIFQNEGYVISEDKKSLGYGEPATIEAMQFLNDLVLKYKVSPSLQQMTDNTVNVLFESGKAAMITAGSWNQIEFSQNEYTKDKVDVAPLPQGKKRATVINGLGNVIAANAKHPEEAWLFSKFLGSKEAADIQAASGTVIPAFNGTQAPFVESNSAFDLQVFVDAAKYAVPYPISLETRKWQQFEIDYFKKAWAGEISVKEAAKMVNEAGNKVLAEERR</sequence>
<gene>
    <name evidence="2" type="ORF">I8J29_29590</name>
</gene>
<evidence type="ECO:0000256" key="1">
    <source>
        <dbReference type="SAM" id="SignalP"/>
    </source>
</evidence>
<feature type="chain" id="PRO_5045363547" evidence="1">
    <location>
        <begin position="26"/>
        <end position="438"/>
    </location>
</feature>
<dbReference type="Pfam" id="PF01547">
    <property type="entry name" value="SBP_bac_1"/>
    <property type="match status" value="1"/>
</dbReference>
<feature type="signal peptide" evidence="1">
    <location>
        <begin position="1"/>
        <end position="25"/>
    </location>
</feature>
<dbReference type="InterPro" id="IPR050490">
    <property type="entry name" value="Bact_solute-bd_prot1"/>
</dbReference>
<dbReference type="PANTHER" id="PTHR43649:SF12">
    <property type="entry name" value="DIACETYLCHITOBIOSE BINDING PROTEIN DASA"/>
    <property type="match status" value="1"/>
</dbReference>
<dbReference type="PROSITE" id="PS51257">
    <property type="entry name" value="PROKAR_LIPOPROTEIN"/>
    <property type="match status" value="1"/>
</dbReference>
<organism evidence="2 3">
    <name type="scientific">Paenibacillus artemisiicola</name>
    <dbReference type="NCBI Taxonomy" id="1172618"/>
    <lineage>
        <taxon>Bacteria</taxon>
        <taxon>Bacillati</taxon>
        <taxon>Bacillota</taxon>
        <taxon>Bacilli</taxon>
        <taxon>Bacillales</taxon>
        <taxon>Paenibacillaceae</taxon>
        <taxon>Paenibacillus</taxon>
    </lineage>
</organism>
<comment type="caution">
    <text evidence="2">The sequence shown here is derived from an EMBL/GenBank/DDBJ whole genome shotgun (WGS) entry which is preliminary data.</text>
</comment>
<evidence type="ECO:0000313" key="3">
    <source>
        <dbReference type="Proteomes" id="UP000670947"/>
    </source>
</evidence>
<dbReference type="PANTHER" id="PTHR43649">
    <property type="entry name" value="ARABINOSE-BINDING PROTEIN-RELATED"/>
    <property type="match status" value="1"/>
</dbReference>
<dbReference type="InterPro" id="IPR006059">
    <property type="entry name" value="SBP"/>
</dbReference>
<proteinExistence type="predicted"/>
<reference evidence="2 3" key="1">
    <citation type="submission" date="2021-03" db="EMBL/GenBank/DDBJ databases">
        <title>Paenibacillus artemisicola MWE-103 whole genome sequence.</title>
        <authorList>
            <person name="Ham Y.J."/>
        </authorList>
    </citation>
    <scope>NUCLEOTIDE SEQUENCE [LARGE SCALE GENOMIC DNA]</scope>
    <source>
        <strain evidence="2 3">MWE-103</strain>
    </source>
</reference>
<keyword evidence="3" id="KW-1185">Reference proteome</keyword>
<dbReference type="EMBL" id="JAGGDJ010000054">
    <property type="protein sequence ID" value="MBO7748346.1"/>
    <property type="molecule type" value="Genomic_DNA"/>
</dbReference>
<dbReference type="Gene3D" id="3.40.190.10">
    <property type="entry name" value="Periplasmic binding protein-like II"/>
    <property type="match status" value="1"/>
</dbReference>
<dbReference type="Proteomes" id="UP000670947">
    <property type="component" value="Unassembled WGS sequence"/>
</dbReference>